<dbReference type="GO" id="GO:0003723">
    <property type="term" value="F:RNA binding"/>
    <property type="evidence" value="ECO:0007669"/>
    <property type="project" value="InterPro"/>
</dbReference>
<evidence type="ECO:0000256" key="1">
    <source>
        <dbReference type="ARBA" id="ARBA00008999"/>
    </source>
</evidence>
<dbReference type="PANTHER" id="PTHR13195">
    <property type="entry name" value="PSEUDOURIDINE SYNTHASE-RELATED"/>
    <property type="match status" value="1"/>
</dbReference>
<dbReference type="Gene3D" id="3.30.2350.10">
    <property type="entry name" value="Pseudouridine synthase"/>
    <property type="match status" value="1"/>
</dbReference>
<evidence type="ECO:0000259" key="2">
    <source>
        <dbReference type="Pfam" id="PF01509"/>
    </source>
</evidence>
<dbReference type="OrthoDB" id="9995526at2759"/>
<dbReference type="GO" id="GO:0006396">
    <property type="term" value="P:RNA processing"/>
    <property type="evidence" value="ECO:0007669"/>
    <property type="project" value="InterPro"/>
</dbReference>
<dbReference type="GeneID" id="106747841"/>
<comment type="similarity">
    <text evidence="1">Belongs to the pseudouridine synthase TruB family.</text>
</comment>
<feature type="domain" description="Pseudouridine synthase II N-terminal" evidence="2">
    <location>
        <begin position="113"/>
        <end position="239"/>
    </location>
</feature>
<gene>
    <name evidence="4" type="primary">LOC106747841</name>
</gene>
<dbReference type="PANTHER" id="PTHR13195:SF0">
    <property type="entry name" value="PSEUDOURIDYLATE SYNTHASE TRUB2, MITOCHONDRIAL"/>
    <property type="match status" value="1"/>
</dbReference>
<dbReference type="GO" id="GO:0009982">
    <property type="term" value="F:pseudouridine synthase activity"/>
    <property type="evidence" value="ECO:0007669"/>
    <property type="project" value="InterPro"/>
</dbReference>
<organism evidence="3 4">
    <name type="scientific">Dinoponera quadriceps</name>
    <name type="common">South American ant</name>
    <dbReference type="NCBI Taxonomy" id="609295"/>
    <lineage>
        <taxon>Eukaryota</taxon>
        <taxon>Metazoa</taxon>
        <taxon>Ecdysozoa</taxon>
        <taxon>Arthropoda</taxon>
        <taxon>Hexapoda</taxon>
        <taxon>Insecta</taxon>
        <taxon>Pterygota</taxon>
        <taxon>Neoptera</taxon>
        <taxon>Endopterygota</taxon>
        <taxon>Hymenoptera</taxon>
        <taxon>Apocrita</taxon>
        <taxon>Aculeata</taxon>
        <taxon>Formicoidea</taxon>
        <taxon>Formicidae</taxon>
        <taxon>Ponerinae</taxon>
        <taxon>Ponerini</taxon>
        <taxon>Dinoponera</taxon>
    </lineage>
</organism>
<evidence type="ECO:0000313" key="3">
    <source>
        <dbReference type="Proteomes" id="UP000515204"/>
    </source>
</evidence>
<reference evidence="4" key="1">
    <citation type="submission" date="2025-08" db="UniProtKB">
        <authorList>
            <consortium name="RefSeq"/>
        </authorList>
    </citation>
    <scope>IDENTIFICATION</scope>
</reference>
<dbReference type="Pfam" id="PF01509">
    <property type="entry name" value="TruB_N"/>
    <property type="match status" value="1"/>
</dbReference>
<dbReference type="GO" id="GO:0001522">
    <property type="term" value="P:pseudouridine synthesis"/>
    <property type="evidence" value="ECO:0007669"/>
    <property type="project" value="InterPro"/>
</dbReference>
<dbReference type="SUPFAM" id="SSF55120">
    <property type="entry name" value="Pseudouridine synthase"/>
    <property type="match status" value="1"/>
</dbReference>
<dbReference type="AlphaFoldDB" id="A0A6P3XRW7"/>
<dbReference type="InterPro" id="IPR039048">
    <property type="entry name" value="Trub2"/>
</dbReference>
<keyword evidence="3" id="KW-1185">Reference proteome</keyword>
<evidence type="ECO:0000313" key="4">
    <source>
        <dbReference type="RefSeq" id="XP_014481255.1"/>
    </source>
</evidence>
<dbReference type="Proteomes" id="UP000515204">
    <property type="component" value="Unplaced"/>
</dbReference>
<dbReference type="InterPro" id="IPR002501">
    <property type="entry name" value="PsdUridine_synth_N"/>
</dbReference>
<dbReference type="KEGG" id="dqu:106747841"/>
<proteinExistence type="inferred from homology"/>
<accession>A0A6P3XRW7</accession>
<dbReference type="InterPro" id="IPR020103">
    <property type="entry name" value="PsdUridine_synth_cat_dom_sf"/>
</dbReference>
<protein>
    <submittedName>
        <fullName evidence="4">Probable tRNA pseudouridine synthase 2 isoform X1</fullName>
    </submittedName>
</protein>
<dbReference type="RefSeq" id="XP_014481255.1">
    <property type="nucleotide sequence ID" value="XM_014625769.1"/>
</dbReference>
<name>A0A6P3XRW7_DINQU</name>
<sequence>MSGARMNSLIPKTTRFTSNAKLAWKALNGIFAVYKPAEVTYLNTRDTIIVRLCEDLNNMHVRPPIKHVSIEGSTTEKMQVIVRPSYADHTLVVGPRYQVKDFKLSCANYLAKDISGVMIFGLNNGNNNAQQLSIAQLPSSYKIKGMLGQATDNYFYTGRIVEKAVYKFVKRKVIDQLCAAMQASHQKSMFELSGIDMQSQAAFELAARGLVRPTDRKIPMIYSIKCIDFTPPEFTLEVVSINEDDMYLKSIIHNLGIQLHSVATCTQIQCFRYALFDLNLALLKKHWTVENILDNIEQCHYILRKNKQLLKQNNPILEERIVD</sequence>